<reference evidence="4" key="1">
    <citation type="journal article" date="2019" name="Int. J. Syst. Evol. Microbiol.">
        <title>The Global Catalogue of Microorganisms (GCM) 10K type strain sequencing project: providing services to taxonomists for standard genome sequencing and annotation.</title>
        <authorList>
            <consortium name="The Broad Institute Genomics Platform"/>
            <consortium name="The Broad Institute Genome Sequencing Center for Infectious Disease"/>
            <person name="Wu L."/>
            <person name="Ma J."/>
        </authorList>
    </citation>
    <scope>NUCLEOTIDE SEQUENCE [LARGE SCALE GENOMIC DNA]</scope>
    <source>
        <strain evidence="4">JCM 32206</strain>
    </source>
</reference>
<gene>
    <name evidence="3" type="ORF">GCM10023094_28970</name>
</gene>
<feature type="compositionally biased region" description="Pro residues" evidence="1">
    <location>
        <begin position="149"/>
        <end position="165"/>
    </location>
</feature>
<name>A0ABP8P320_9NOCA</name>
<feature type="region of interest" description="Disordered" evidence="1">
    <location>
        <begin position="78"/>
        <end position="133"/>
    </location>
</feature>
<evidence type="ECO:0000259" key="2">
    <source>
        <dbReference type="SMART" id="SM00894"/>
    </source>
</evidence>
<feature type="region of interest" description="Disordered" evidence="1">
    <location>
        <begin position="200"/>
        <end position="222"/>
    </location>
</feature>
<comment type="caution">
    <text evidence="3">The sequence shown here is derived from an EMBL/GenBank/DDBJ whole genome shotgun (WGS) entry which is preliminary data.</text>
</comment>
<evidence type="ECO:0000313" key="3">
    <source>
        <dbReference type="EMBL" id="GAA4481227.1"/>
    </source>
</evidence>
<sequence length="222" mass="22511">MPLMVSNGTGRWVNGVTDTAARLALTPSDQRHSFDRRCRGRPVRLIEFQAMRTRPAKKHWPLIVAGTAAALLSVGACGTGGGSESTPTPTSVAPSTTTPPKTTTRTAAVPTSTTAPQAPAGLFAPADPTTYAPPATEAQIAPARADVYTPPPAPAHTPPPAPAPFVAPPAAPAPVAPKPPASSTYYANCAAVRAAGAAPLYAGSPGYSTKLDRDGDGVACEK</sequence>
<proteinExistence type="predicted"/>
<evidence type="ECO:0000256" key="1">
    <source>
        <dbReference type="SAM" id="MobiDB-lite"/>
    </source>
</evidence>
<evidence type="ECO:0000313" key="4">
    <source>
        <dbReference type="Proteomes" id="UP001501183"/>
    </source>
</evidence>
<dbReference type="Pfam" id="PF05901">
    <property type="entry name" value="Excalibur"/>
    <property type="match status" value="1"/>
</dbReference>
<dbReference type="SMART" id="SM00894">
    <property type="entry name" value="Excalibur"/>
    <property type="match status" value="1"/>
</dbReference>
<feature type="region of interest" description="Disordered" evidence="1">
    <location>
        <begin position="146"/>
        <end position="165"/>
    </location>
</feature>
<feature type="domain" description="Excalibur calcium-binding" evidence="2">
    <location>
        <begin position="185"/>
        <end position="221"/>
    </location>
</feature>
<accession>A0ABP8P320</accession>
<dbReference type="Proteomes" id="UP001501183">
    <property type="component" value="Unassembled WGS sequence"/>
</dbReference>
<dbReference type="EMBL" id="BAABFB010000048">
    <property type="protein sequence ID" value="GAA4481227.1"/>
    <property type="molecule type" value="Genomic_DNA"/>
</dbReference>
<dbReference type="InterPro" id="IPR008613">
    <property type="entry name" value="Excalibur_Ca-bd_domain"/>
</dbReference>
<organism evidence="3 4">
    <name type="scientific">Rhodococcus olei</name>
    <dbReference type="NCBI Taxonomy" id="2161675"/>
    <lineage>
        <taxon>Bacteria</taxon>
        <taxon>Bacillati</taxon>
        <taxon>Actinomycetota</taxon>
        <taxon>Actinomycetes</taxon>
        <taxon>Mycobacteriales</taxon>
        <taxon>Nocardiaceae</taxon>
        <taxon>Rhodococcus</taxon>
    </lineage>
</organism>
<feature type="compositionally biased region" description="Low complexity" evidence="1">
    <location>
        <begin position="84"/>
        <end position="133"/>
    </location>
</feature>
<protein>
    <recommendedName>
        <fullName evidence="2">Excalibur calcium-binding domain-containing protein</fullName>
    </recommendedName>
</protein>
<keyword evidence="4" id="KW-1185">Reference proteome</keyword>
<feature type="compositionally biased region" description="Basic and acidic residues" evidence="1">
    <location>
        <begin position="210"/>
        <end position="222"/>
    </location>
</feature>